<evidence type="ECO:0000256" key="8">
    <source>
        <dbReference type="RuleBase" id="RU004511"/>
    </source>
</evidence>
<dbReference type="Gene3D" id="3.40.50.1240">
    <property type="entry name" value="Phosphoglycerate mutase-like"/>
    <property type="match status" value="1"/>
</dbReference>
<proteinExistence type="inferred from homology"/>
<dbReference type="SUPFAM" id="SSF53254">
    <property type="entry name" value="Phosphoglycerate mutase-like"/>
    <property type="match status" value="1"/>
</dbReference>
<name>A0A0L0D4U5_THETB</name>
<evidence type="ECO:0000256" key="7">
    <source>
        <dbReference type="PIRSR" id="PIRSR613078-3"/>
    </source>
</evidence>
<feature type="binding site" evidence="6">
    <location>
        <begin position="209"/>
        <end position="210"/>
    </location>
    <ligand>
        <name>substrate</name>
    </ligand>
</feature>
<evidence type="ECO:0000256" key="2">
    <source>
        <dbReference type="ARBA" id="ARBA00006717"/>
    </source>
</evidence>
<dbReference type="InterPro" id="IPR013078">
    <property type="entry name" value="His_Pase_superF_clade-1"/>
</dbReference>
<evidence type="ECO:0000256" key="4">
    <source>
        <dbReference type="ARBA" id="ARBA00023235"/>
    </source>
</evidence>
<dbReference type="InterPro" id="IPR001345">
    <property type="entry name" value="PG/BPGM_mutase_AS"/>
</dbReference>
<evidence type="ECO:0000256" key="5">
    <source>
        <dbReference type="PIRSR" id="PIRSR613078-1"/>
    </source>
</evidence>
<dbReference type="FunFam" id="3.40.50.1240:FF:000003">
    <property type="entry name" value="2,3-bisphosphoglycerate-dependent phosphoglycerate mutase"/>
    <property type="match status" value="1"/>
</dbReference>
<feature type="active site" description="Proton donor/acceptor" evidence="5">
    <location>
        <position position="113"/>
    </location>
</feature>
<keyword evidence="4 8" id="KW-0413">Isomerase</keyword>
<feature type="region of interest" description="Disordered" evidence="9">
    <location>
        <begin position="1"/>
        <end position="20"/>
    </location>
</feature>
<dbReference type="AlphaFoldDB" id="A0A0L0D4U5"/>
<feature type="binding site" evidence="6">
    <location>
        <begin position="34"/>
        <end position="41"/>
    </location>
    <ligand>
        <name>substrate</name>
    </ligand>
</feature>
<feature type="binding site" evidence="6">
    <location>
        <begin position="47"/>
        <end position="48"/>
    </location>
    <ligand>
        <name>substrate</name>
    </ligand>
</feature>
<dbReference type="GO" id="GO:0004619">
    <property type="term" value="F:phosphoglycerate mutase activity"/>
    <property type="evidence" value="ECO:0007669"/>
    <property type="project" value="UniProtKB-EC"/>
</dbReference>
<feature type="binding site" evidence="6">
    <location>
        <position position="124"/>
    </location>
    <ligand>
        <name>substrate</name>
    </ligand>
</feature>
<dbReference type="EMBL" id="GL349442">
    <property type="protein sequence ID" value="KNC46328.1"/>
    <property type="molecule type" value="Genomic_DNA"/>
</dbReference>
<evidence type="ECO:0000256" key="1">
    <source>
        <dbReference type="ARBA" id="ARBA00000380"/>
    </source>
</evidence>
<sequence length="283" mass="31051">MADTHPKPTLEGEPDSKRAKIGGEDQTYTLVLLRHGESEWNLANRFTGWVDVPLSETGEAEARAAGAMLVDSGLTFDVAYTSVLRRAITTLWRSLEALDLCWIPVHHSWRLNERHYGALQGLNKIETAEKHGADQVHIWRRSYDVPPPPLADDSPMLPANDRRYADVDPADLPRSECLKDTAERFLPYWESDIVPAIKSGKRVLVAAHGNSLRALVKHLDDIAEDVIPGVNIPTGVPLVYKLDANMRPIAQEGSVGPLSGVYLGDAAAVAAKVEATKNQSKAK</sequence>
<keyword evidence="3 8" id="KW-0324">Glycolysis</keyword>
<dbReference type="GO" id="GO:0006096">
    <property type="term" value="P:glycolytic process"/>
    <property type="evidence" value="ECO:0007669"/>
    <property type="project" value="UniProtKB-KW"/>
</dbReference>
<evidence type="ECO:0000256" key="3">
    <source>
        <dbReference type="ARBA" id="ARBA00023152"/>
    </source>
</evidence>
<dbReference type="OMA" id="MLPYWYD"/>
<gene>
    <name evidence="10" type="ORF">AMSG_02780</name>
</gene>
<dbReference type="PROSITE" id="PS00175">
    <property type="entry name" value="PG_MUTASE"/>
    <property type="match status" value="1"/>
</dbReference>
<dbReference type="NCBIfam" id="TIGR01258">
    <property type="entry name" value="pgm_1"/>
    <property type="match status" value="1"/>
</dbReference>
<dbReference type="SMART" id="SM00855">
    <property type="entry name" value="PGAM"/>
    <property type="match status" value="1"/>
</dbReference>
<dbReference type="STRING" id="461836.A0A0L0D4U5"/>
<feature type="binding site" evidence="6">
    <location>
        <begin position="113"/>
        <end position="116"/>
    </location>
    <ligand>
        <name>substrate</name>
    </ligand>
</feature>
<feature type="binding site" evidence="6">
    <location>
        <position position="86"/>
    </location>
    <ligand>
        <name>substrate</name>
    </ligand>
</feature>
<dbReference type="CDD" id="cd07067">
    <property type="entry name" value="HP_PGM_like"/>
    <property type="match status" value="1"/>
</dbReference>
<feature type="binding site" evidence="6">
    <location>
        <begin position="140"/>
        <end position="141"/>
    </location>
    <ligand>
        <name>substrate</name>
    </ligand>
</feature>
<dbReference type="OrthoDB" id="354304at2759"/>
<dbReference type="Proteomes" id="UP000054408">
    <property type="component" value="Unassembled WGS sequence"/>
</dbReference>
<dbReference type="EC" id="5.4.2.11" evidence="8"/>
<feature type="active site" description="Tele-phosphohistidine intermediate" evidence="5">
    <location>
        <position position="35"/>
    </location>
</feature>
<dbReference type="eggNOG" id="KOG0235">
    <property type="taxonomic scope" value="Eukaryota"/>
</dbReference>
<dbReference type="InterPro" id="IPR029033">
    <property type="entry name" value="His_PPase_superfam"/>
</dbReference>
<accession>A0A0L0D4U5</accession>
<keyword evidence="11" id="KW-1185">Reference proteome</keyword>
<evidence type="ECO:0000256" key="6">
    <source>
        <dbReference type="PIRSR" id="PIRSR613078-2"/>
    </source>
</evidence>
<dbReference type="Pfam" id="PF00300">
    <property type="entry name" value="His_Phos_1"/>
    <property type="match status" value="1"/>
</dbReference>
<comment type="similarity">
    <text evidence="2 8">Belongs to the phosphoglycerate mutase family. BPG-dependent PGAM subfamily.</text>
</comment>
<dbReference type="GeneID" id="25562432"/>
<protein>
    <recommendedName>
        <fullName evidence="8">Phosphoglycerate mutase</fullName>
        <ecNumber evidence="8">5.4.2.11</ecNumber>
    </recommendedName>
</protein>
<dbReference type="PANTHER" id="PTHR11931">
    <property type="entry name" value="PHOSPHOGLYCERATE MUTASE"/>
    <property type="match status" value="1"/>
</dbReference>
<reference evidence="10 11" key="1">
    <citation type="submission" date="2010-05" db="EMBL/GenBank/DDBJ databases">
        <title>The Genome Sequence of Thecamonas trahens ATCC 50062.</title>
        <authorList>
            <consortium name="The Broad Institute Genome Sequencing Platform"/>
            <person name="Russ C."/>
            <person name="Cuomo C."/>
            <person name="Shea T."/>
            <person name="Young S.K."/>
            <person name="Zeng Q."/>
            <person name="Koehrsen M."/>
            <person name="Haas B."/>
            <person name="Borodovsky M."/>
            <person name="Guigo R."/>
            <person name="Alvarado L."/>
            <person name="Berlin A."/>
            <person name="Bochicchio J."/>
            <person name="Borenstein D."/>
            <person name="Chapman S."/>
            <person name="Chen Z."/>
            <person name="Freedman E."/>
            <person name="Gellesch M."/>
            <person name="Goldberg J."/>
            <person name="Griggs A."/>
            <person name="Gujja S."/>
            <person name="Heilman E."/>
            <person name="Heiman D."/>
            <person name="Hepburn T."/>
            <person name="Howarth C."/>
            <person name="Jen D."/>
            <person name="Larson L."/>
            <person name="Mehta T."/>
            <person name="Park D."/>
            <person name="Pearson M."/>
            <person name="Roberts A."/>
            <person name="Saif S."/>
            <person name="Shenoy N."/>
            <person name="Sisk P."/>
            <person name="Stolte C."/>
            <person name="Sykes S."/>
            <person name="Thomson T."/>
            <person name="Walk T."/>
            <person name="White J."/>
            <person name="Yandava C."/>
            <person name="Burger G."/>
            <person name="Gray M.W."/>
            <person name="Holland P.W.H."/>
            <person name="King N."/>
            <person name="Lang F.B.F."/>
            <person name="Roger A.J."/>
            <person name="Ruiz-Trillo I."/>
            <person name="Lander E."/>
            <person name="Nusbaum C."/>
        </authorList>
    </citation>
    <scope>NUCLEOTIDE SEQUENCE [LARGE SCALE GENOMIC DNA]</scope>
    <source>
        <strain evidence="10 11">ATCC 50062</strain>
    </source>
</reference>
<dbReference type="InterPro" id="IPR005952">
    <property type="entry name" value="Phosphogly_mut1"/>
</dbReference>
<evidence type="ECO:0000313" key="10">
    <source>
        <dbReference type="EMBL" id="KNC46328.1"/>
    </source>
</evidence>
<organism evidence="10 11">
    <name type="scientific">Thecamonas trahens ATCC 50062</name>
    <dbReference type="NCBI Taxonomy" id="461836"/>
    <lineage>
        <taxon>Eukaryota</taxon>
        <taxon>Apusozoa</taxon>
        <taxon>Apusomonadida</taxon>
        <taxon>Apusomonadidae</taxon>
        <taxon>Thecamonas</taxon>
    </lineage>
</organism>
<comment type="catalytic activity">
    <reaction evidence="1 8">
        <text>(2R)-2-phosphoglycerate = (2R)-3-phosphoglycerate</text>
        <dbReference type="Rhea" id="RHEA:15901"/>
        <dbReference type="ChEBI" id="CHEBI:58272"/>
        <dbReference type="ChEBI" id="CHEBI:58289"/>
        <dbReference type="EC" id="5.4.2.11"/>
    </reaction>
</comment>
<dbReference type="HAMAP" id="MF_01039">
    <property type="entry name" value="PGAM_GpmA"/>
    <property type="match status" value="1"/>
</dbReference>
<evidence type="ECO:0000256" key="9">
    <source>
        <dbReference type="SAM" id="MobiDB-lite"/>
    </source>
</evidence>
<dbReference type="NCBIfam" id="NF010713">
    <property type="entry name" value="PRK14115.1"/>
    <property type="match status" value="1"/>
</dbReference>
<evidence type="ECO:0000313" key="11">
    <source>
        <dbReference type="Proteomes" id="UP000054408"/>
    </source>
</evidence>
<dbReference type="RefSeq" id="XP_013760621.1">
    <property type="nucleotide sequence ID" value="XM_013905167.1"/>
</dbReference>
<feature type="site" description="Transition state stabilizer" evidence="7">
    <location>
        <position position="208"/>
    </location>
</feature>